<dbReference type="EMBL" id="CP022994">
    <property type="protein sequence ID" value="ASW04291.1"/>
    <property type="molecule type" value="Genomic_DNA"/>
</dbReference>
<protein>
    <submittedName>
        <fullName evidence="1">Uncharacterized protein</fullName>
    </submittedName>
</protein>
<dbReference type="KEGG" id="parb:CJU94_39780"/>
<geneLocation type="plasmid" evidence="1 2">
    <name>pBN4</name>
</geneLocation>
<sequence length="224" mass="24672">MRCVDVEHQRLYIVELEQRAIGGPRQIIVHHRAEIGFIPLAAIDTPQQRLAGQHDLSLAIRARLLDLLALRLSCRFAGCFQLLQLFVCRIETTFQHVHSGVLFEEAVCAGNRRAGVRRFVTFAPYCRAQVRTEGAISTNVGGMFGNTSIVQPPSRFGAIYAGRQLPSARISITNSDVPTLSRQVLTTAGGKGLPGCGIVFHRNRNKGFQARTAENSITPIRALQ</sequence>
<proteinExistence type="predicted"/>
<name>A0A248VZ17_9BURK</name>
<gene>
    <name evidence="1" type="ORF">CJU94_39780</name>
</gene>
<evidence type="ECO:0000313" key="1">
    <source>
        <dbReference type="EMBL" id="ASW04291.1"/>
    </source>
</evidence>
<dbReference type="AlphaFoldDB" id="A0A248VZ17"/>
<organism evidence="1 2">
    <name type="scientific">Paraburkholderia aromaticivorans</name>
    <dbReference type="NCBI Taxonomy" id="2026199"/>
    <lineage>
        <taxon>Bacteria</taxon>
        <taxon>Pseudomonadati</taxon>
        <taxon>Pseudomonadota</taxon>
        <taxon>Betaproteobacteria</taxon>
        <taxon>Burkholderiales</taxon>
        <taxon>Burkholderiaceae</taxon>
        <taxon>Paraburkholderia</taxon>
    </lineage>
</organism>
<keyword evidence="1" id="KW-0614">Plasmid</keyword>
<keyword evidence="2" id="KW-1185">Reference proteome</keyword>
<dbReference type="Proteomes" id="UP000215158">
    <property type="component" value="Plasmid pBN4"/>
</dbReference>
<evidence type="ECO:0000313" key="2">
    <source>
        <dbReference type="Proteomes" id="UP000215158"/>
    </source>
</evidence>
<accession>A0A248VZ17</accession>
<reference evidence="1 2" key="1">
    <citation type="submission" date="2017-08" db="EMBL/GenBank/DDBJ databases">
        <title>Identification and genetic characteristics of simultaneous BTEX- and naphthalene-degrading Paraburkholderia sp. BN5 isolated from petroleum-contaminated soil.</title>
        <authorList>
            <person name="Lee Y."/>
            <person name="Jeon C.O."/>
        </authorList>
    </citation>
    <scope>NUCLEOTIDE SEQUENCE [LARGE SCALE GENOMIC DNA]</scope>
    <source>
        <strain evidence="1 2">BN5</strain>
        <plasmid evidence="1 2">pBN4</plasmid>
    </source>
</reference>